<reference evidence="1" key="1">
    <citation type="submission" date="2017-09" db="EMBL/GenBank/DDBJ databases">
        <title>Polyketide synthases of a Diaporthe helianthi virulent isolate.</title>
        <authorList>
            <person name="Baroncelli R."/>
        </authorList>
    </citation>
    <scope>NUCLEOTIDE SEQUENCE [LARGE SCALE GENOMIC DNA]</scope>
    <source>
        <strain evidence="1">7/96</strain>
    </source>
</reference>
<keyword evidence="2" id="KW-1185">Reference proteome</keyword>
<sequence length="544" mass="61680">MDYIDPTGLEAAIKAVDAVVLTKKPLSISDLPNEVLDKIMLQVSRQAHKSDGTDPSLDVSSAVTNDLKNVRLSCKALDAAASRYLIKRVKVHVSQGSLAHLEEICEHPLFSKGVRIIHICLAQYDDFFDDGIKGFTRFTRDRLPYLRLPLTEATSTDEMRMWVARCWSTYATMLESESEDLLGTFDDEFKTYQDFKHMWDIGYNGLLLEGYHLYRSRLREQTSLQQDDFVARVSAALAKLPFAEHLQITDWDTTAWGHQPGAFGYPMFGLDLSSSKSIIASLAESRYQFENVQGTSLLPMIPRLICAFKNLKSLDIQISPSVAAYAQLRFSPAQEAHLRSSLKDLHSFKFDNYRFRTTNPWNELLAARPLGHFLDACLVSDKLEHLFINAKIRHPYPTRSLFSLRPWPKLQSAVLESLPVSAADLDMLTESLAFKETKGSLTLRYVNVYCGGTWANILDILRNRYINVDLGDSQRGAEFETDPALCDLVFEHNREQSTGFYVSFAEFYVRGVDMANPLVETPDESLRDRLFGYLGPVHEEEGIQ</sequence>
<dbReference type="InParanoid" id="A0A2P5I2K0"/>
<name>A0A2P5I2K0_DIAHE</name>
<dbReference type="Proteomes" id="UP000094444">
    <property type="component" value="Unassembled WGS sequence"/>
</dbReference>
<organism evidence="1 2">
    <name type="scientific">Diaporthe helianthi</name>
    <dbReference type="NCBI Taxonomy" id="158607"/>
    <lineage>
        <taxon>Eukaryota</taxon>
        <taxon>Fungi</taxon>
        <taxon>Dikarya</taxon>
        <taxon>Ascomycota</taxon>
        <taxon>Pezizomycotina</taxon>
        <taxon>Sordariomycetes</taxon>
        <taxon>Sordariomycetidae</taxon>
        <taxon>Diaporthales</taxon>
        <taxon>Diaporthaceae</taxon>
        <taxon>Diaporthe</taxon>
    </lineage>
</organism>
<gene>
    <name evidence="1" type="ORF">DHEL01_v204899</name>
</gene>
<proteinExistence type="predicted"/>
<evidence type="ECO:0000313" key="1">
    <source>
        <dbReference type="EMBL" id="POS76714.1"/>
    </source>
</evidence>
<comment type="caution">
    <text evidence="1">The sequence shown here is derived from an EMBL/GenBank/DDBJ whole genome shotgun (WGS) entry which is preliminary data.</text>
</comment>
<dbReference type="EMBL" id="MAVT02000340">
    <property type="protein sequence ID" value="POS76714.1"/>
    <property type="molecule type" value="Genomic_DNA"/>
</dbReference>
<dbReference type="STRING" id="158607.A0A2P5I2K0"/>
<accession>A0A2P5I2K0</accession>
<dbReference type="OrthoDB" id="3759773at2759"/>
<protein>
    <submittedName>
        <fullName evidence="1">Uncharacterized protein</fullName>
    </submittedName>
</protein>
<evidence type="ECO:0000313" key="2">
    <source>
        <dbReference type="Proteomes" id="UP000094444"/>
    </source>
</evidence>
<dbReference type="AlphaFoldDB" id="A0A2P5I2K0"/>